<keyword evidence="4" id="KW-1185">Reference proteome</keyword>
<dbReference type="EMBL" id="PYIX02000001">
    <property type="protein sequence ID" value="RFC85366.1"/>
    <property type="molecule type" value="Genomic_DNA"/>
</dbReference>
<dbReference type="Proteomes" id="UP001595455">
    <property type="component" value="Unassembled WGS sequence"/>
</dbReference>
<reference evidence="2 3" key="2">
    <citation type="submission" date="2018-08" db="EMBL/GenBank/DDBJ databases">
        <title>The draft genome of Acinetobacter sichuanensis strain WCHAc060041.</title>
        <authorList>
            <person name="Qin J."/>
            <person name="Feng Y."/>
            <person name="Zong Z."/>
        </authorList>
    </citation>
    <scope>NUCLEOTIDE SEQUENCE [LARGE SCALE GENOMIC DNA]</scope>
    <source>
        <strain evidence="2 3">WCHAc060041</strain>
    </source>
</reference>
<evidence type="ECO:0000313" key="3">
    <source>
        <dbReference type="Proteomes" id="UP000240957"/>
    </source>
</evidence>
<gene>
    <name evidence="1" type="ORF">ACFODO_15975</name>
    <name evidence="2" type="ORF">C9E89_000095</name>
</gene>
<comment type="caution">
    <text evidence="2">The sequence shown here is derived from an EMBL/GenBank/DDBJ whole genome shotgun (WGS) entry which is preliminary data.</text>
</comment>
<protein>
    <recommendedName>
        <fullName evidence="5">Chemotaxis protein</fullName>
    </recommendedName>
</protein>
<reference evidence="1" key="1">
    <citation type="journal article" date="2014" name="Int. J. Syst. Evol. Microbiol.">
        <title>Complete genome of a new Firmicutes species belonging to the dominant human colonic microbiota ('Ruminococcus bicirculans') reveals two chromosomes and a selective capacity to utilize plant glucans.</title>
        <authorList>
            <consortium name="NISC Comparative Sequencing Program"/>
            <person name="Wegmann U."/>
            <person name="Louis P."/>
            <person name="Goesmann A."/>
            <person name="Henrissat B."/>
            <person name="Duncan S.H."/>
            <person name="Flint H.J."/>
        </authorList>
    </citation>
    <scope>NUCLEOTIDE SEQUENCE</scope>
    <source>
        <strain evidence="1">KCTC 62575</strain>
    </source>
</reference>
<evidence type="ECO:0000313" key="1">
    <source>
        <dbReference type="EMBL" id="MFC2996731.1"/>
    </source>
</evidence>
<dbReference type="AlphaFoldDB" id="A0A371YV68"/>
<evidence type="ECO:0000313" key="2">
    <source>
        <dbReference type="EMBL" id="RFC85366.1"/>
    </source>
</evidence>
<dbReference type="OrthoDB" id="5540856at2"/>
<evidence type="ECO:0008006" key="5">
    <source>
        <dbReference type="Google" id="ProtNLM"/>
    </source>
</evidence>
<reference evidence="4" key="3">
    <citation type="journal article" date="2019" name="Int. J. Syst. Evol. Microbiol.">
        <title>The Global Catalogue of Microorganisms (GCM) 10K type strain sequencing project: providing services to taxonomists for standard genome sequencing and annotation.</title>
        <authorList>
            <consortium name="The Broad Institute Genomics Platform"/>
            <consortium name="The Broad Institute Genome Sequencing Center for Infectious Disease"/>
            <person name="Wu L."/>
            <person name="Ma J."/>
        </authorList>
    </citation>
    <scope>NUCLEOTIDE SEQUENCE [LARGE SCALE GENOMIC DNA]</scope>
    <source>
        <strain evidence="4">KCTC 62575</strain>
    </source>
</reference>
<dbReference type="EMBL" id="JBHRSF010000071">
    <property type="protein sequence ID" value="MFC2996731.1"/>
    <property type="molecule type" value="Genomic_DNA"/>
</dbReference>
<dbReference type="Proteomes" id="UP000240957">
    <property type="component" value="Unassembled WGS sequence"/>
</dbReference>
<name>A0A371YV68_9GAMM</name>
<accession>A0A371YV68</accession>
<dbReference type="RefSeq" id="WP_107006413.1">
    <property type="nucleotide sequence ID" value="NZ_JBHRSF010000071.1"/>
</dbReference>
<evidence type="ECO:0000313" key="4">
    <source>
        <dbReference type="Proteomes" id="UP001595455"/>
    </source>
</evidence>
<sequence length="555" mass="65211">MKLILKEYLRSLKERNELDALLPDLLTEMGMVVTSLPQRGTRQNGVDIMAVGKNTEQEDTVFLFSVKDGNLTRTHWDNASDQALRKSINEILDIYIPHRIPKEHQNKKIVICLCFGGTIEEQLRETVTSYTTTNTTNRISFEEWNGDKIAELIIQYLLKESLLPVGFREELRRSIAMIEEPEASIHYFHTLLKFIEESKLNNLRKIRLINLSLWVLYSWSRNLNNLESIYQCSEKALFISWLIIKDIYLNKNKEAKELKNAFENIVRVYRQITESFIEKFKPYCDKQYAISANAHYGSHANANIKLFDILSRFSVYAYWLYSDIQNENDKDIKQKLTDKLCDHLDDLQLLILNNSILFTPIKDSQIIEISLFLIAFNLSNENNHIDFIRNYVRNLINALKRSYAIKYLYPVIYEDFNKLLNHSSQHDDSYFKEATSGSLMLPTLALISAIFNDESSYNIIQEIQREKLSHCNFQFWFPREKSENIILRSPNRLHGACWSSVPTQKEKFEFLKEIELMLSKNEHIKDFSLLKNNLDPIFLVACRHYRQPIPLNFTI</sequence>
<reference evidence="1" key="4">
    <citation type="submission" date="2024-09" db="EMBL/GenBank/DDBJ databases">
        <authorList>
            <person name="Sun Q."/>
            <person name="Mori K."/>
        </authorList>
    </citation>
    <scope>NUCLEOTIDE SEQUENCE</scope>
    <source>
        <strain evidence="1">KCTC 62575</strain>
    </source>
</reference>
<proteinExistence type="predicted"/>
<organism evidence="2 3">
    <name type="scientific">Acinetobacter sichuanensis</name>
    <dbReference type="NCBI Taxonomy" id="2136183"/>
    <lineage>
        <taxon>Bacteria</taxon>
        <taxon>Pseudomonadati</taxon>
        <taxon>Pseudomonadota</taxon>
        <taxon>Gammaproteobacteria</taxon>
        <taxon>Moraxellales</taxon>
        <taxon>Moraxellaceae</taxon>
        <taxon>Acinetobacter</taxon>
    </lineage>
</organism>